<gene>
    <name evidence="1" type="ORF">DN757_01755</name>
</gene>
<accession>A0A2W6NNI4</accession>
<dbReference type="AlphaFoldDB" id="A0A2W6NNI4"/>
<dbReference type="Proteomes" id="UP000249204">
    <property type="component" value="Unassembled WGS sequence"/>
</dbReference>
<proteinExistence type="predicted"/>
<evidence type="ECO:0000313" key="1">
    <source>
        <dbReference type="EMBL" id="PZT57407.1"/>
    </source>
</evidence>
<evidence type="ECO:0000313" key="2">
    <source>
        <dbReference type="Proteomes" id="UP000249204"/>
    </source>
</evidence>
<sequence length="145" mass="16427">MTNPKPLKEIKLQTALADKQSKYLTNLELGKAIKVPVAVLKVIHKMNTSIVLSDILAHALLLRAASTKDEVRIRNWMEFPDFPFPQTQANIQFSKFLRTVFSGTEHHITENELELAIHFFAKCPHGYMIPEDLVCSHSELKATST</sequence>
<comment type="caution">
    <text evidence="1">The sequence shown here is derived from an EMBL/GenBank/DDBJ whole genome shotgun (WGS) entry which is preliminary data.</text>
</comment>
<reference evidence="1 2" key="1">
    <citation type="submission" date="2018-06" db="EMBL/GenBank/DDBJ databases">
        <title>Isolation of heavy metals resistant Paenibacillus silvae NC2 from Gold-Copper mine in ZiJin, China.</title>
        <authorList>
            <person name="Xu J."/>
            <person name="Mazhar H.S."/>
            <person name="Rensing C."/>
        </authorList>
    </citation>
    <scope>NUCLEOTIDE SEQUENCE [LARGE SCALE GENOMIC DNA]</scope>
    <source>
        <strain evidence="1 2">NC2</strain>
    </source>
</reference>
<organism evidence="1 2">
    <name type="scientific">Paenibacillus silvae</name>
    <dbReference type="NCBI Taxonomy" id="1325358"/>
    <lineage>
        <taxon>Bacteria</taxon>
        <taxon>Bacillati</taxon>
        <taxon>Bacillota</taxon>
        <taxon>Bacilli</taxon>
        <taxon>Bacillales</taxon>
        <taxon>Paenibacillaceae</taxon>
        <taxon>Paenibacillus</taxon>
    </lineage>
</organism>
<dbReference type="EMBL" id="QKWW01000006">
    <property type="protein sequence ID" value="PZT57407.1"/>
    <property type="molecule type" value="Genomic_DNA"/>
</dbReference>
<dbReference type="RefSeq" id="WP_111268558.1">
    <property type="nucleotide sequence ID" value="NZ_QKWW01000006.1"/>
</dbReference>
<name>A0A2W6NNI4_9BACL</name>
<protein>
    <submittedName>
        <fullName evidence="1">Uncharacterized protein</fullName>
    </submittedName>
</protein>